<dbReference type="Proteomes" id="UP001139293">
    <property type="component" value="Unassembled WGS sequence"/>
</dbReference>
<dbReference type="EMBL" id="JAKILB010000001">
    <property type="protein sequence ID" value="MCL1137193.1"/>
    <property type="molecule type" value="Genomic_DNA"/>
</dbReference>
<dbReference type="AlphaFoldDB" id="A0A9X2CBU5"/>
<reference evidence="1" key="1">
    <citation type="submission" date="2022-01" db="EMBL/GenBank/DDBJ databases">
        <title>Whole genome-based taxonomy of the Shewanellaceae.</title>
        <authorList>
            <person name="Martin-Rodriguez A.J."/>
        </authorList>
    </citation>
    <scope>NUCLEOTIDE SEQUENCE</scope>
    <source>
        <strain evidence="1">KCTC 23973</strain>
    </source>
</reference>
<keyword evidence="2" id="KW-1185">Reference proteome</keyword>
<organism evidence="1 2">
    <name type="scientific">Shewanella pneumatophori</name>
    <dbReference type="NCBI Taxonomy" id="314092"/>
    <lineage>
        <taxon>Bacteria</taxon>
        <taxon>Pseudomonadati</taxon>
        <taxon>Pseudomonadota</taxon>
        <taxon>Gammaproteobacteria</taxon>
        <taxon>Alteromonadales</taxon>
        <taxon>Shewanellaceae</taxon>
        <taxon>Shewanella</taxon>
    </lineage>
</organism>
<sequence length="102" mass="11482">MIITEAAVIALNHLGRPARADEIHSVILTLKLMTKAEVSTSEGVRVKMEMSCVNSKRNDKANNLFFTRVSPGTFDLLEEFKTKPKTPITILETVARKRRLSR</sequence>
<comment type="caution">
    <text evidence="1">The sequence shown here is derived from an EMBL/GenBank/DDBJ whole genome shotgun (WGS) entry which is preliminary data.</text>
</comment>
<protein>
    <submittedName>
        <fullName evidence="1">Uncharacterized protein</fullName>
    </submittedName>
</protein>
<gene>
    <name evidence="1" type="ORF">L2740_01215</name>
</gene>
<proteinExistence type="predicted"/>
<evidence type="ECO:0000313" key="2">
    <source>
        <dbReference type="Proteomes" id="UP001139293"/>
    </source>
</evidence>
<accession>A0A9X2CBU5</accession>
<dbReference type="RefSeq" id="WP_248948134.1">
    <property type="nucleotide sequence ID" value="NZ_JAKILB010000001.1"/>
</dbReference>
<evidence type="ECO:0000313" key="1">
    <source>
        <dbReference type="EMBL" id="MCL1137193.1"/>
    </source>
</evidence>
<name>A0A9X2CBU5_9GAMM</name>